<comment type="caution">
    <text evidence="2">The sequence shown here is derived from an EMBL/GenBank/DDBJ whole genome shotgun (WGS) entry which is preliminary data.</text>
</comment>
<dbReference type="EMBL" id="JAINUF010000012">
    <property type="protein sequence ID" value="KAJ8346290.1"/>
    <property type="molecule type" value="Genomic_DNA"/>
</dbReference>
<accession>A0A9Q1EWF6</accession>
<protein>
    <submittedName>
        <fullName evidence="2">Uncharacterized protein</fullName>
    </submittedName>
</protein>
<keyword evidence="1" id="KW-0812">Transmembrane</keyword>
<organism evidence="2 3">
    <name type="scientific">Synaphobranchus kaupii</name>
    <name type="common">Kaup's arrowtooth eel</name>
    <dbReference type="NCBI Taxonomy" id="118154"/>
    <lineage>
        <taxon>Eukaryota</taxon>
        <taxon>Metazoa</taxon>
        <taxon>Chordata</taxon>
        <taxon>Craniata</taxon>
        <taxon>Vertebrata</taxon>
        <taxon>Euteleostomi</taxon>
        <taxon>Actinopterygii</taxon>
        <taxon>Neopterygii</taxon>
        <taxon>Teleostei</taxon>
        <taxon>Anguilliformes</taxon>
        <taxon>Synaphobranchidae</taxon>
        <taxon>Synaphobranchus</taxon>
    </lineage>
</organism>
<keyword evidence="1" id="KW-1133">Transmembrane helix</keyword>
<dbReference type="PANTHER" id="PTHR47767">
    <property type="entry name" value="ADHESION G PROTEIN-COUPLED RECEPTOR G7"/>
    <property type="match status" value="1"/>
</dbReference>
<keyword evidence="1" id="KW-0472">Membrane</keyword>
<dbReference type="Gene3D" id="1.20.1070.10">
    <property type="entry name" value="Rhodopsin 7-helix transmembrane proteins"/>
    <property type="match status" value="1"/>
</dbReference>
<sequence length="109" mass="12564">MKKLMSSFSLSVILGLSWILGYLLLIDTKGENRVLSIVFCLLTATQGLQIFILFTVRTSVFMKKTAELLTSISAPKVTLHQERYSLWKRLWNGPRERYKSTEEQSTSQF</sequence>
<name>A0A9Q1EWF6_SYNKA</name>
<evidence type="ECO:0000313" key="2">
    <source>
        <dbReference type="EMBL" id="KAJ8346290.1"/>
    </source>
</evidence>
<dbReference type="Proteomes" id="UP001152622">
    <property type="component" value="Chromosome 12"/>
</dbReference>
<evidence type="ECO:0000313" key="3">
    <source>
        <dbReference type="Proteomes" id="UP001152622"/>
    </source>
</evidence>
<gene>
    <name evidence="2" type="ORF">SKAU_G00304830</name>
</gene>
<dbReference type="AlphaFoldDB" id="A0A9Q1EWF6"/>
<dbReference type="PANTHER" id="PTHR47767:SF1">
    <property type="entry name" value="ADHESION G PROTEIN-COUPLED RECEPTOR G7"/>
    <property type="match status" value="1"/>
</dbReference>
<dbReference type="InterPro" id="IPR053066">
    <property type="entry name" value="ADGR_G7"/>
</dbReference>
<evidence type="ECO:0000256" key="1">
    <source>
        <dbReference type="SAM" id="Phobius"/>
    </source>
</evidence>
<reference evidence="2" key="1">
    <citation type="journal article" date="2023" name="Science">
        <title>Genome structures resolve the early diversification of teleost fishes.</title>
        <authorList>
            <person name="Parey E."/>
            <person name="Louis A."/>
            <person name="Montfort J."/>
            <person name="Bouchez O."/>
            <person name="Roques C."/>
            <person name="Iampietro C."/>
            <person name="Lluch J."/>
            <person name="Castinel A."/>
            <person name="Donnadieu C."/>
            <person name="Desvignes T."/>
            <person name="Floi Bucao C."/>
            <person name="Jouanno E."/>
            <person name="Wen M."/>
            <person name="Mejri S."/>
            <person name="Dirks R."/>
            <person name="Jansen H."/>
            <person name="Henkel C."/>
            <person name="Chen W.J."/>
            <person name="Zahm M."/>
            <person name="Cabau C."/>
            <person name="Klopp C."/>
            <person name="Thompson A.W."/>
            <person name="Robinson-Rechavi M."/>
            <person name="Braasch I."/>
            <person name="Lecointre G."/>
            <person name="Bobe J."/>
            <person name="Postlethwait J.H."/>
            <person name="Berthelot C."/>
            <person name="Roest Crollius H."/>
            <person name="Guiguen Y."/>
        </authorList>
    </citation>
    <scope>NUCLEOTIDE SEQUENCE</scope>
    <source>
        <strain evidence="2">WJC10195</strain>
    </source>
</reference>
<proteinExistence type="predicted"/>
<keyword evidence="3" id="KW-1185">Reference proteome</keyword>
<feature type="transmembrane region" description="Helical" evidence="1">
    <location>
        <begin position="35"/>
        <end position="56"/>
    </location>
</feature>